<dbReference type="Proteomes" id="UP001457282">
    <property type="component" value="Unassembled WGS sequence"/>
</dbReference>
<reference evidence="2 3" key="1">
    <citation type="journal article" date="2023" name="G3 (Bethesda)">
        <title>A chromosome-length genome assembly and annotation of blackberry (Rubus argutus, cv. 'Hillquist').</title>
        <authorList>
            <person name="Bruna T."/>
            <person name="Aryal R."/>
            <person name="Dudchenko O."/>
            <person name="Sargent D.J."/>
            <person name="Mead D."/>
            <person name="Buti M."/>
            <person name="Cavallini A."/>
            <person name="Hytonen T."/>
            <person name="Andres J."/>
            <person name="Pham M."/>
            <person name="Weisz D."/>
            <person name="Mascagni F."/>
            <person name="Usai G."/>
            <person name="Natali L."/>
            <person name="Bassil N."/>
            <person name="Fernandez G.E."/>
            <person name="Lomsadze A."/>
            <person name="Armour M."/>
            <person name="Olukolu B."/>
            <person name="Poorten T."/>
            <person name="Britton C."/>
            <person name="Davik J."/>
            <person name="Ashrafi H."/>
            <person name="Aiden E.L."/>
            <person name="Borodovsky M."/>
            <person name="Worthington M."/>
        </authorList>
    </citation>
    <scope>NUCLEOTIDE SEQUENCE [LARGE SCALE GENOMIC DNA]</scope>
    <source>
        <strain evidence="2">PI 553951</strain>
    </source>
</reference>
<evidence type="ECO:0000313" key="2">
    <source>
        <dbReference type="EMBL" id="KAK9929341.1"/>
    </source>
</evidence>
<organism evidence="2 3">
    <name type="scientific">Rubus argutus</name>
    <name type="common">Southern blackberry</name>
    <dbReference type="NCBI Taxonomy" id="59490"/>
    <lineage>
        <taxon>Eukaryota</taxon>
        <taxon>Viridiplantae</taxon>
        <taxon>Streptophyta</taxon>
        <taxon>Embryophyta</taxon>
        <taxon>Tracheophyta</taxon>
        <taxon>Spermatophyta</taxon>
        <taxon>Magnoliopsida</taxon>
        <taxon>eudicotyledons</taxon>
        <taxon>Gunneridae</taxon>
        <taxon>Pentapetalae</taxon>
        <taxon>rosids</taxon>
        <taxon>fabids</taxon>
        <taxon>Rosales</taxon>
        <taxon>Rosaceae</taxon>
        <taxon>Rosoideae</taxon>
        <taxon>Rosoideae incertae sedis</taxon>
        <taxon>Rubus</taxon>
    </lineage>
</organism>
<feature type="region of interest" description="Disordered" evidence="1">
    <location>
        <begin position="16"/>
        <end position="48"/>
    </location>
</feature>
<gene>
    <name evidence="2" type="ORF">M0R45_026443</name>
</gene>
<accession>A0AAW1WXN1</accession>
<dbReference type="AlphaFoldDB" id="A0AAW1WXN1"/>
<keyword evidence="3" id="KW-1185">Reference proteome</keyword>
<comment type="caution">
    <text evidence="2">The sequence shown here is derived from an EMBL/GenBank/DDBJ whole genome shotgun (WGS) entry which is preliminary data.</text>
</comment>
<protein>
    <submittedName>
        <fullName evidence="2">Uncharacterized protein</fullName>
    </submittedName>
</protein>
<dbReference type="EMBL" id="JBEDUW010000005">
    <property type="protein sequence ID" value="KAK9929341.1"/>
    <property type="molecule type" value="Genomic_DNA"/>
</dbReference>
<evidence type="ECO:0000256" key="1">
    <source>
        <dbReference type="SAM" id="MobiDB-lite"/>
    </source>
</evidence>
<evidence type="ECO:0000313" key="3">
    <source>
        <dbReference type="Proteomes" id="UP001457282"/>
    </source>
</evidence>
<sequence>MNVDDSSLRFSEFQYYDSENSRDDQHTNGYMNREQDIEQKRGKNSNNVWEGTEGSLHFRGKNYEELQLVNLNGVEFRDIDEVDTFYSYYSLAMDFSVRKQKMDKDKEGVVTRR</sequence>
<proteinExistence type="predicted"/>
<name>A0AAW1WXN1_RUBAR</name>